<dbReference type="Pfam" id="PF07282">
    <property type="entry name" value="Cas12f1-like_TNB"/>
    <property type="match status" value="1"/>
</dbReference>
<dbReference type="PANTHER" id="PTHR30405">
    <property type="entry name" value="TRANSPOSASE"/>
    <property type="match status" value="1"/>
</dbReference>
<evidence type="ECO:0000256" key="6">
    <source>
        <dbReference type="ARBA" id="ARBA00023125"/>
    </source>
</evidence>
<feature type="domain" description="Transposase putative helix-turn-helix" evidence="11">
    <location>
        <begin position="12"/>
        <end position="52"/>
    </location>
</feature>
<comment type="similarity">
    <text evidence="2">In the N-terminal section; belongs to the transposase 2 family.</text>
</comment>
<feature type="domain" description="Probable transposase IS891/IS1136/IS1341" evidence="9">
    <location>
        <begin position="178"/>
        <end position="289"/>
    </location>
</feature>
<comment type="caution">
    <text evidence="12">The sequence shown here is derived from an EMBL/GenBank/DDBJ whole genome shotgun (WGS) entry which is preliminary data.</text>
</comment>
<organism evidence="12">
    <name type="scientific">hydrocarbon metagenome</name>
    <dbReference type="NCBI Taxonomy" id="938273"/>
    <lineage>
        <taxon>unclassified sequences</taxon>
        <taxon>metagenomes</taxon>
        <taxon>ecological metagenomes</taxon>
    </lineage>
</organism>
<protein>
    <submittedName>
        <fullName evidence="12">Mobile element protein</fullName>
    </submittedName>
</protein>
<dbReference type="NCBIfam" id="TIGR01766">
    <property type="entry name" value="IS200/IS605 family accessory protein TnpB-like domain"/>
    <property type="match status" value="1"/>
</dbReference>
<keyword evidence="5" id="KW-0862">Zinc</keyword>
<dbReference type="AlphaFoldDB" id="A0A0W8E9D9"/>
<dbReference type="InterPro" id="IPR051399">
    <property type="entry name" value="RNA-guided_DNA_endo/Transpos"/>
</dbReference>
<evidence type="ECO:0000256" key="4">
    <source>
        <dbReference type="ARBA" id="ARBA00022723"/>
    </source>
</evidence>
<dbReference type="GO" id="GO:0032196">
    <property type="term" value="P:transposition"/>
    <property type="evidence" value="ECO:0007669"/>
    <property type="project" value="UniProtKB-KW"/>
</dbReference>
<evidence type="ECO:0000256" key="1">
    <source>
        <dbReference type="ARBA" id="ARBA00008761"/>
    </source>
</evidence>
<dbReference type="Pfam" id="PF01385">
    <property type="entry name" value="OrfB_IS605"/>
    <property type="match status" value="1"/>
</dbReference>
<proteinExistence type="inferred from homology"/>
<gene>
    <name evidence="12" type="ORF">ASZ90_017564</name>
</gene>
<reference evidence="12" key="1">
    <citation type="journal article" date="2015" name="Proc. Natl. Acad. Sci. U.S.A.">
        <title>Networks of energetic and metabolic interactions define dynamics in microbial communities.</title>
        <authorList>
            <person name="Embree M."/>
            <person name="Liu J.K."/>
            <person name="Al-Bassam M.M."/>
            <person name="Zengler K."/>
        </authorList>
    </citation>
    <scope>NUCLEOTIDE SEQUENCE</scope>
</reference>
<sequence>MRTPVWYNMSMKTYKYRIYPTKKQAQTMADTLESCRILYNSALEQRKIAYRQFGVSLCRLNQQAELLEIKDYFPEYRQIYSQVLQEVILRVDRSFQNFFRRLKTNEKPGYPRYKGRGWYDSFTYPQSGFSLSDNSKGSQRLKLSKIGSIKIKLHRAIKGKIKTCTIKREINNWYVCFSCEVEPELLPKTHKSVGVDVGIEKYAALSDGILIENPRFMRQSEAKLKHEQRLLSRKKKGSNSRKKQRDKLAKLHCKIKNQRNDFLHKESRKLVKNYDVIVLEALQIKNMGKNHHLAKCISDAAWAKFTEYLSYKAESAGKKVVFVNPRNTSQICSGCGETVKKSLSVRVHKCPSCGLILDRDINAAINILRLGTSPGGATALAG</sequence>
<evidence type="ECO:0000256" key="2">
    <source>
        <dbReference type="ARBA" id="ARBA00011044"/>
    </source>
</evidence>
<feature type="compositionally biased region" description="Basic residues" evidence="8">
    <location>
        <begin position="231"/>
        <end position="247"/>
    </location>
</feature>
<dbReference type="InterPro" id="IPR021027">
    <property type="entry name" value="Transposase_put_HTH"/>
</dbReference>
<feature type="domain" description="Cas12f1-like TNB" evidence="10">
    <location>
        <begin position="302"/>
        <end position="367"/>
    </location>
</feature>
<evidence type="ECO:0000313" key="12">
    <source>
        <dbReference type="EMBL" id="KUG05075.1"/>
    </source>
</evidence>
<evidence type="ECO:0000259" key="10">
    <source>
        <dbReference type="Pfam" id="PF07282"/>
    </source>
</evidence>
<evidence type="ECO:0000256" key="8">
    <source>
        <dbReference type="SAM" id="MobiDB-lite"/>
    </source>
</evidence>
<evidence type="ECO:0000256" key="5">
    <source>
        <dbReference type="ARBA" id="ARBA00022833"/>
    </source>
</evidence>
<dbReference type="GO" id="GO:0003677">
    <property type="term" value="F:DNA binding"/>
    <property type="evidence" value="ECO:0007669"/>
    <property type="project" value="UniProtKB-KW"/>
</dbReference>
<dbReference type="GO" id="GO:0006310">
    <property type="term" value="P:DNA recombination"/>
    <property type="evidence" value="ECO:0007669"/>
    <property type="project" value="UniProtKB-KW"/>
</dbReference>
<dbReference type="GO" id="GO:0046872">
    <property type="term" value="F:metal ion binding"/>
    <property type="evidence" value="ECO:0007669"/>
    <property type="project" value="UniProtKB-KW"/>
</dbReference>
<dbReference type="EMBL" id="LNQE01001831">
    <property type="protein sequence ID" value="KUG05075.1"/>
    <property type="molecule type" value="Genomic_DNA"/>
</dbReference>
<evidence type="ECO:0000256" key="7">
    <source>
        <dbReference type="ARBA" id="ARBA00023172"/>
    </source>
</evidence>
<keyword evidence="7" id="KW-0233">DNA recombination</keyword>
<dbReference type="PANTHER" id="PTHR30405:SF11">
    <property type="entry name" value="RNA-GUIDED DNA ENDONUCLEASE RV2885C-RELATED"/>
    <property type="match status" value="1"/>
</dbReference>
<dbReference type="InterPro" id="IPR010095">
    <property type="entry name" value="Cas12f1-like_TNB"/>
</dbReference>
<dbReference type="InterPro" id="IPR001959">
    <property type="entry name" value="Transposase"/>
</dbReference>
<dbReference type="NCBIfam" id="NF040570">
    <property type="entry name" value="guided_TnpB"/>
    <property type="match status" value="1"/>
</dbReference>
<name>A0A0W8E9D9_9ZZZZ</name>
<dbReference type="Pfam" id="PF12323">
    <property type="entry name" value="HTH_OrfB_IS605"/>
    <property type="match status" value="1"/>
</dbReference>
<evidence type="ECO:0000259" key="9">
    <source>
        <dbReference type="Pfam" id="PF01385"/>
    </source>
</evidence>
<accession>A0A0W8E9D9</accession>
<keyword evidence="4" id="KW-0479">Metal-binding</keyword>
<keyword evidence="6" id="KW-0238">DNA-binding</keyword>
<evidence type="ECO:0000256" key="3">
    <source>
        <dbReference type="ARBA" id="ARBA00022578"/>
    </source>
</evidence>
<comment type="similarity">
    <text evidence="1">In the C-terminal section; belongs to the transposase 35 family.</text>
</comment>
<feature type="region of interest" description="Disordered" evidence="8">
    <location>
        <begin position="228"/>
        <end position="247"/>
    </location>
</feature>
<evidence type="ECO:0000259" key="11">
    <source>
        <dbReference type="Pfam" id="PF12323"/>
    </source>
</evidence>
<keyword evidence="3" id="KW-0815">Transposition</keyword>